<sequence>MDEFFVFVVYNHYYPSNAIFINLTKNSDAELKNKIDQLISIGSQIIWNIDKDQYFVEDKIIENKDIINYWRNLLSTLEHDHEGDIFSENFYDCCYYVYLHKNKYRSLSPINLQNKLMSKSKIKKNPIKVINSVMISETGFYKNNPMITLRYFVTGGEVTEKVLSYISKITGVRTILPAKKNTLYANYGYVKIESEYFDLFVNKIYKLDNINILFDEG</sequence>
<protein>
    <submittedName>
        <fullName evidence="1">Uncharacterized protein</fullName>
    </submittedName>
</protein>
<dbReference type="EMBL" id="MG807320">
    <property type="protein sequence ID" value="AVL95234.1"/>
    <property type="molecule type" value="Genomic_DNA"/>
</dbReference>
<evidence type="ECO:0000313" key="1">
    <source>
        <dbReference type="EMBL" id="AVL95234.1"/>
    </source>
</evidence>
<keyword evidence="2" id="KW-1185">Reference proteome</keyword>
<organism evidence="1 2">
    <name type="scientific">Moumouvirus australiensis</name>
    <dbReference type="NCBI Taxonomy" id="2109587"/>
    <lineage>
        <taxon>Viruses</taxon>
        <taxon>Varidnaviria</taxon>
        <taxon>Bamfordvirae</taxon>
        <taxon>Nucleocytoviricota</taxon>
        <taxon>Megaviricetes</taxon>
        <taxon>Imitervirales</taxon>
        <taxon>Mimiviridae</taxon>
        <taxon>Megamimivirinae</taxon>
        <taxon>Moumouvirus</taxon>
        <taxon>Moumouvirus australiense</taxon>
    </lineage>
</organism>
<accession>A0A2P1EMV2</accession>
<dbReference type="Proteomes" id="UP000289600">
    <property type="component" value="Segment"/>
</dbReference>
<gene>
    <name evidence="1" type="ORF">mc_847</name>
</gene>
<reference evidence="2" key="1">
    <citation type="submission" date="2018-01" db="EMBL/GenBank/DDBJ databases">
        <title>Testimony of 'menage a trois' revealed by the proteome of Megavirus virophage.</title>
        <authorList>
            <person name="Jeudy S."/>
            <person name="Bertaux L."/>
            <person name="Alempic J.-M."/>
            <person name="Lartigue A."/>
            <person name="Legendre M."/>
            <person name="Philippe N."/>
            <person name="Beucher L."/>
            <person name="Biondi E."/>
            <person name="Juul S."/>
            <person name="Turner D."/>
            <person name="Coute Y."/>
            <person name="Claverie J.-M."/>
            <person name="Abergel C."/>
        </authorList>
    </citation>
    <scope>NUCLEOTIDE SEQUENCE [LARGE SCALE GENOMIC DNA]</scope>
</reference>
<proteinExistence type="predicted"/>
<evidence type="ECO:0000313" key="2">
    <source>
        <dbReference type="Proteomes" id="UP000289600"/>
    </source>
</evidence>
<name>A0A2P1EMV2_9VIRU</name>